<keyword evidence="4 6" id="KW-0472">Membrane</keyword>
<reference evidence="8 9" key="1">
    <citation type="submission" date="2014-09" db="EMBL/GenBank/DDBJ databases">
        <authorList>
            <person name="Ellenberger Sabrina"/>
        </authorList>
    </citation>
    <scope>NUCLEOTIDE SEQUENCE [LARGE SCALE GENOMIC DNA]</scope>
    <source>
        <strain evidence="8 9">CBS 412.66</strain>
    </source>
</reference>
<dbReference type="InterPro" id="IPR052185">
    <property type="entry name" value="IPC_Synthase-Related"/>
</dbReference>
<evidence type="ECO:0000256" key="1">
    <source>
        <dbReference type="ARBA" id="ARBA00004141"/>
    </source>
</evidence>
<evidence type="ECO:0000256" key="2">
    <source>
        <dbReference type="ARBA" id="ARBA00022692"/>
    </source>
</evidence>
<feature type="transmembrane region" description="Helical" evidence="6">
    <location>
        <begin position="48"/>
        <end position="67"/>
    </location>
</feature>
<dbReference type="GO" id="GO:0006676">
    <property type="term" value="P:mannosyl diphosphorylinositol ceramide metabolic process"/>
    <property type="evidence" value="ECO:0007669"/>
    <property type="project" value="TreeGrafter"/>
</dbReference>
<feature type="transmembrane region" description="Helical" evidence="6">
    <location>
        <begin position="21"/>
        <end position="42"/>
    </location>
</feature>
<dbReference type="InterPro" id="IPR000326">
    <property type="entry name" value="PAP2/HPO"/>
</dbReference>
<protein>
    <recommendedName>
        <fullName evidence="7">Phosphatidic acid phosphatase type 2/haloperoxidase domain-containing protein</fullName>
    </recommendedName>
</protein>
<comment type="subcellular location">
    <subcellularLocation>
        <location evidence="1">Membrane</location>
        <topology evidence="1">Multi-pass membrane protein</topology>
    </subcellularLocation>
</comment>
<evidence type="ECO:0000256" key="3">
    <source>
        <dbReference type="ARBA" id="ARBA00022989"/>
    </source>
</evidence>
<dbReference type="GO" id="GO:0016020">
    <property type="term" value="C:membrane"/>
    <property type="evidence" value="ECO:0007669"/>
    <property type="project" value="UniProtKB-SubCell"/>
</dbReference>
<dbReference type="Gene3D" id="1.20.144.10">
    <property type="entry name" value="Phosphatidic acid phosphatase type 2/haloperoxidase"/>
    <property type="match status" value="1"/>
</dbReference>
<dbReference type="SMART" id="SM00014">
    <property type="entry name" value="acidPPc"/>
    <property type="match status" value="1"/>
</dbReference>
<evidence type="ECO:0000313" key="9">
    <source>
        <dbReference type="Proteomes" id="UP000054107"/>
    </source>
</evidence>
<dbReference type="SUPFAM" id="SSF48317">
    <property type="entry name" value="Acid phosphatase/Vanadium-dependent haloperoxidase"/>
    <property type="match status" value="1"/>
</dbReference>
<gene>
    <name evidence="8" type="primary">PARPA_13979.1 scaffold 47516</name>
</gene>
<feature type="transmembrane region" description="Helical" evidence="6">
    <location>
        <begin position="282"/>
        <end position="300"/>
    </location>
</feature>
<keyword evidence="9" id="KW-1185">Reference proteome</keyword>
<organism evidence="8 9">
    <name type="scientific">Parasitella parasitica</name>
    <dbReference type="NCBI Taxonomy" id="35722"/>
    <lineage>
        <taxon>Eukaryota</taxon>
        <taxon>Fungi</taxon>
        <taxon>Fungi incertae sedis</taxon>
        <taxon>Mucoromycota</taxon>
        <taxon>Mucoromycotina</taxon>
        <taxon>Mucoromycetes</taxon>
        <taxon>Mucorales</taxon>
        <taxon>Mucorineae</taxon>
        <taxon>Mucoraceae</taxon>
        <taxon>Parasitella</taxon>
    </lineage>
</organism>
<dbReference type="PANTHER" id="PTHR31310:SF11">
    <property type="entry name" value="INOSITOL PHOSPHORYLCERAMIDE SYNTHASE CATALYTIC SUBUNIT AUR1"/>
    <property type="match status" value="1"/>
</dbReference>
<evidence type="ECO:0000313" key="8">
    <source>
        <dbReference type="EMBL" id="CEP19663.1"/>
    </source>
</evidence>
<feature type="region of interest" description="Disordered" evidence="5">
    <location>
        <begin position="377"/>
        <end position="413"/>
    </location>
</feature>
<dbReference type="Proteomes" id="UP000054107">
    <property type="component" value="Unassembled WGS sequence"/>
</dbReference>
<dbReference type="OrthoDB" id="5784at2759"/>
<feature type="domain" description="Phosphatidic acid phosphatase type 2/haloperoxidase" evidence="7">
    <location>
        <begin position="160"/>
        <end position="297"/>
    </location>
</feature>
<keyword evidence="3 6" id="KW-1133">Transmembrane helix</keyword>
<keyword evidence="2 6" id="KW-0812">Transmembrane</keyword>
<feature type="transmembrane region" description="Helical" evidence="6">
    <location>
        <begin position="74"/>
        <end position="92"/>
    </location>
</feature>
<dbReference type="InterPro" id="IPR036938">
    <property type="entry name" value="PAP2/HPO_sf"/>
</dbReference>
<dbReference type="GO" id="GO:0070916">
    <property type="term" value="C:inositol phosphoceramide synthase complex"/>
    <property type="evidence" value="ECO:0007669"/>
    <property type="project" value="TreeGrafter"/>
</dbReference>
<evidence type="ECO:0000256" key="5">
    <source>
        <dbReference type="SAM" id="MobiDB-lite"/>
    </source>
</evidence>
<feature type="transmembrane region" description="Helical" evidence="6">
    <location>
        <begin position="130"/>
        <end position="154"/>
    </location>
</feature>
<dbReference type="Pfam" id="PF14378">
    <property type="entry name" value="PAP2_3"/>
    <property type="match status" value="1"/>
</dbReference>
<evidence type="ECO:0000256" key="6">
    <source>
        <dbReference type="SAM" id="Phobius"/>
    </source>
</evidence>
<evidence type="ECO:0000256" key="4">
    <source>
        <dbReference type="ARBA" id="ARBA00023136"/>
    </source>
</evidence>
<feature type="compositionally biased region" description="Low complexity" evidence="5">
    <location>
        <begin position="381"/>
        <end position="402"/>
    </location>
</feature>
<dbReference type="GO" id="GO:0030148">
    <property type="term" value="P:sphingolipid biosynthetic process"/>
    <property type="evidence" value="ECO:0007669"/>
    <property type="project" value="TreeGrafter"/>
</dbReference>
<dbReference type="InterPro" id="IPR026841">
    <property type="entry name" value="Aur1/Ipt1"/>
</dbReference>
<dbReference type="STRING" id="35722.A0A0B7NWE9"/>
<name>A0A0B7NWE9_9FUNG</name>
<sequence>MMLLLKNRLLNKLPASIISKQWSLFDLQYVLIATIMLIDFILIQSPTLIPRLLLAILLVISFWIPYIRRFTVPALPIFTWLLTFYACQFIPLDYRPTHIFVNLLPTLERILYGANLSEIISKHTHPVLDILAWIPYGVVHFSFPFVFSFLLFVFGPPGSLKVFGKAFGYMNLAGVLTQLFFPNASPWYEIIYGSAPADYSIPGDAGGLLRIDDILGLDLYGSTFGTSPLVFGAFPSLHSGCATLEMLFVAYLFPRLKPVAALYVMWMWFATMYLTHHYMIDLVGGSIYAILAFAVAQNFLPKLNPDCRTRMAYMTVTKLSIRAFVHSIEHNSDYDSIGQSANDDEESAMKLVAKQHRPEPLRLSSMNEKYAVTIEPSPVLSPSSGYWSSTSEPSSPITPHSSLGSPHLHFSKV</sequence>
<evidence type="ECO:0000259" key="7">
    <source>
        <dbReference type="SMART" id="SM00014"/>
    </source>
</evidence>
<dbReference type="CDD" id="cd03386">
    <property type="entry name" value="PAP2_Aur1_like"/>
    <property type="match status" value="1"/>
</dbReference>
<proteinExistence type="predicted"/>
<dbReference type="PANTHER" id="PTHR31310">
    <property type="match status" value="1"/>
</dbReference>
<dbReference type="AlphaFoldDB" id="A0A0B7NWE9"/>
<accession>A0A0B7NWE9</accession>
<dbReference type="EMBL" id="LN734065">
    <property type="protein sequence ID" value="CEP19663.1"/>
    <property type="molecule type" value="Genomic_DNA"/>
</dbReference>